<evidence type="ECO:0008006" key="3">
    <source>
        <dbReference type="Google" id="ProtNLM"/>
    </source>
</evidence>
<sequence>MPHLIPALLGTWFICSTNFPMWLKGDKLNPTFTYSRTDEKADTNVLLDEVKYLKNGKTKTLTGYDYQDTSDSAAFVWRGKGLLSLLRSRWNVALVDPNGQWAVIWFSKTLFTPEGVDIISRTSRLSPATLKQIKAQMAAQPRLAKHLDSLRELPIR</sequence>
<reference evidence="1" key="1">
    <citation type="submission" date="2020-09" db="EMBL/GenBank/DDBJ databases">
        <authorList>
            <person name="Kim M.K."/>
        </authorList>
    </citation>
    <scope>NUCLEOTIDE SEQUENCE</scope>
    <source>
        <strain evidence="1">BT702</strain>
    </source>
</reference>
<comment type="caution">
    <text evidence="1">The sequence shown here is derived from an EMBL/GenBank/DDBJ whole genome shotgun (WGS) entry which is preliminary data.</text>
</comment>
<protein>
    <recommendedName>
        <fullName evidence="3">Lipocalin family protein</fullName>
    </recommendedName>
</protein>
<dbReference type="EMBL" id="JACWZY010000013">
    <property type="protein sequence ID" value="MBD2702196.1"/>
    <property type="molecule type" value="Genomic_DNA"/>
</dbReference>
<dbReference type="Proteomes" id="UP000598820">
    <property type="component" value="Unassembled WGS sequence"/>
</dbReference>
<dbReference type="RefSeq" id="WP_190888047.1">
    <property type="nucleotide sequence ID" value="NZ_JACWZY010000013.1"/>
</dbReference>
<dbReference type="Gene3D" id="2.40.128.20">
    <property type="match status" value="1"/>
</dbReference>
<proteinExistence type="predicted"/>
<dbReference type="InterPro" id="IPR012674">
    <property type="entry name" value="Calycin"/>
</dbReference>
<accession>A0A926XY27</accession>
<dbReference type="AlphaFoldDB" id="A0A926XY27"/>
<organism evidence="1 2">
    <name type="scientific">Spirosoma profusum</name>
    <dbReference type="NCBI Taxonomy" id="2771354"/>
    <lineage>
        <taxon>Bacteria</taxon>
        <taxon>Pseudomonadati</taxon>
        <taxon>Bacteroidota</taxon>
        <taxon>Cytophagia</taxon>
        <taxon>Cytophagales</taxon>
        <taxon>Cytophagaceae</taxon>
        <taxon>Spirosoma</taxon>
    </lineage>
</organism>
<keyword evidence="2" id="KW-1185">Reference proteome</keyword>
<name>A0A926XY27_9BACT</name>
<gene>
    <name evidence="1" type="ORF">IC229_16205</name>
</gene>
<evidence type="ECO:0000313" key="1">
    <source>
        <dbReference type="EMBL" id="MBD2702196.1"/>
    </source>
</evidence>
<evidence type="ECO:0000313" key="2">
    <source>
        <dbReference type="Proteomes" id="UP000598820"/>
    </source>
</evidence>
<dbReference type="SUPFAM" id="SSF50814">
    <property type="entry name" value="Lipocalins"/>
    <property type="match status" value="1"/>
</dbReference>